<dbReference type="AlphaFoldDB" id="A0A0B5NBK7"/>
<dbReference type="KEGG" id="btw:BF38_6000"/>
<evidence type="ECO:0000313" key="4">
    <source>
        <dbReference type="EMBL" id="QKH22580.1"/>
    </source>
</evidence>
<dbReference type="RefSeq" id="WP_000471216.1">
    <property type="nucleotide sequence ID" value="NZ_CP009334.1"/>
</dbReference>
<reference evidence="2 5" key="1">
    <citation type="journal article" date="2015" name="Genome Announc.">
        <title>Complete genome sequences for 35 biothreat assay-relevant bacillus species.</title>
        <authorList>
            <person name="Johnson S.L."/>
            <person name="Daligault H.E."/>
            <person name="Davenport K.W."/>
            <person name="Jaissle J."/>
            <person name="Frey K.G."/>
            <person name="Ladner J.T."/>
            <person name="Broomall S.M."/>
            <person name="Bishop-Lilly K.A."/>
            <person name="Bruce D.C."/>
            <person name="Gibbons H.S."/>
            <person name="Coyne S.R."/>
            <person name="Lo C.C."/>
            <person name="Meincke L."/>
            <person name="Munk A.C."/>
            <person name="Koroleva G.I."/>
            <person name="Rosenzweig C.N."/>
            <person name="Palacios G.F."/>
            <person name="Redden C.L."/>
            <person name="Minogue T.D."/>
            <person name="Chain P.S."/>
        </authorList>
    </citation>
    <scope>NUCLEOTIDE SEQUENCE [LARGE SCALE GENOMIC DNA]</scope>
    <source>
        <strain evidence="2 5">HD1011</strain>
        <plasmid evidence="2 5">2</plasmid>
    </source>
</reference>
<dbReference type="Proteomes" id="UP001181533">
    <property type="component" value="Unassembled WGS sequence"/>
</dbReference>
<dbReference type="Proteomes" id="UP000501107">
    <property type="component" value="Plasmid unnamed3"/>
</dbReference>
<dbReference type="Proteomes" id="UP000031876">
    <property type="component" value="Plasmid 2"/>
</dbReference>
<dbReference type="EMBL" id="CP009334">
    <property type="protein sequence ID" value="AJG73780.1"/>
    <property type="molecule type" value="Genomic_DNA"/>
</dbReference>
<evidence type="ECO:0000313" key="2">
    <source>
        <dbReference type="EMBL" id="AJG73780.1"/>
    </source>
</evidence>
<dbReference type="EMBL" id="CP053979">
    <property type="protein sequence ID" value="QKH22580.1"/>
    <property type="molecule type" value="Genomic_DNA"/>
</dbReference>
<accession>A0A0B5NBK7</accession>
<geneLocation type="plasmid" evidence="2 5">
    <name>2</name>
</geneLocation>
<geneLocation type="plasmid" evidence="4 6">
    <name>unnamed3</name>
</geneLocation>
<name>A0A0B5NBK7_BACTU</name>
<proteinExistence type="predicted"/>
<evidence type="ECO:0000313" key="5">
    <source>
        <dbReference type="Proteomes" id="UP000031876"/>
    </source>
</evidence>
<organism evidence="4 6">
    <name type="scientific">Bacillus thuringiensis</name>
    <dbReference type="NCBI Taxonomy" id="1428"/>
    <lineage>
        <taxon>Bacteria</taxon>
        <taxon>Bacillati</taxon>
        <taxon>Bacillota</taxon>
        <taxon>Bacilli</taxon>
        <taxon>Bacillales</taxon>
        <taxon>Bacillaceae</taxon>
        <taxon>Bacillus</taxon>
        <taxon>Bacillus cereus group</taxon>
    </lineage>
</organism>
<feature type="transmembrane region" description="Helical" evidence="1">
    <location>
        <begin position="35"/>
        <end position="59"/>
    </location>
</feature>
<reference evidence="3" key="2">
    <citation type="submission" date="2019-07" db="EMBL/GenBank/DDBJ databases">
        <title>Phylogenomic Reclassification of ATCC Bacillus Strains and Various Taxa within the Genus Bacillus.</title>
        <authorList>
            <person name="Riojas M.A."/>
            <person name="Frank A.M."/>
            <person name="Fenn S.L."/>
            <person name="King S.P."/>
            <person name="Brower S.M."/>
            <person name="Hazbon M.H."/>
        </authorList>
    </citation>
    <scope>NUCLEOTIDE SEQUENCE</scope>
    <source>
        <strain evidence="3">ATCC 35646</strain>
    </source>
</reference>
<reference evidence="4 6" key="3">
    <citation type="submission" date="2020-05" db="EMBL/GenBank/DDBJ databases">
        <title>FDA dAtabase for Regulatory Grade micrObial Sequences (FDA-ARGOS): Supporting development and validation of Infectious Disease Dx tests.</title>
        <authorList>
            <person name="Nelson B."/>
            <person name="Plummer A."/>
            <person name="Tallon L."/>
            <person name="Sadzewicz L."/>
            <person name="Zhao X."/>
            <person name="Vavikolanu K."/>
            <person name="Mehta A."/>
            <person name="Aluvathingal J."/>
            <person name="Nadendla S."/>
            <person name="Myers T."/>
            <person name="Yan Y."/>
            <person name="Sichtig H."/>
        </authorList>
    </citation>
    <scope>NUCLEOTIDE SEQUENCE [LARGE SCALE GENOMIC DNA]</scope>
    <source>
        <strain evidence="4 6">FDAARGOS_795</strain>
        <plasmid evidence="4 6">unnamed3</plasmid>
    </source>
</reference>
<keyword evidence="1" id="KW-0812">Transmembrane</keyword>
<keyword evidence="1" id="KW-0472">Membrane</keyword>
<feature type="transmembrane region" description="Helical" evidence="1">
    <location>
        <begin position="71"/>
        <end position="94"/>
    </location>
</feature>
<dbReference type="EMBL" id="VKQN01000001">
    <property type="protein sequence ID" value="MDR4174695.1"/>
    <property type="molecule type" value="Genomic_DNA"/>
</dbReference>
<evidence type="ECO:0000313" key="6">
    <source>
        <dbReference type="Proteomes" id="UP000501107"/>
    </source>
</evidence>
<keyword evidence="4" id="KW-0614">Plasmid</keyword>
<sequence length="122" mass="14217">MFIVNAVFKYFDYVVRAKSSVTKEQIDGETLIFQFWLWANFIISMILTMGASYFTVAVIQTKLGYFTEYGLWVLSPIVAYGLLSVIVFSTFNLFRRKVEVKRIREMLELERLEKMGKVTSAN</sequence>
<evidence type="ECO:0000313" key="3">
    <source>
        <dbReference type="EMBL" id="MDR4174695.1"/>
    </source>
</evidence>
<evidence type="ECO:0000256" key="1">
    <source>
        <dbReference type="SAM" id="Phobius"/>
    </source>
</evidence>
<gene>
    <name evidence="2" type="ORF">BF38_6000</name>
    <name evidence="3" type="ORF">FO599_00935</name>
    <name evidence="4" type="ORF">FOC89_00895</name>
</gene>
<keyword evidence="1" id="KW-1133">Transmembrane helix</keyword>
<protein>
    <submittedName>
        <fullName evidence="4">Uncharacterized protein</fullName>
    </submittedName>
</protein>